<accession>A0ABS9K258</accession>
<evidence type="ECO:0000256" key="7">
    <source>
        <dbReference type="PROSITE-ProRule" id="PRU00284"/>
    </source>
</evidence>
<feature type="transmembrane region" description="Helical" evidence="8">
    <location>
        <begin position="21"/>
        <end position="41"/>
    </location>
</feature>
<dbReference type="CDD" id="cd11386">
    <property type="entry name" value="MCP_signal"/>
    <property type="match status" value="1"/>
</dbReference>
<sequence>MNALLAPAIALLNRLSFRGKFSVISVCVVLALIFLGTSLGSKLWDEVRATRNEQAGLALLQPTLHALQEVQRHRGLMVGVLSGKSELKSQADAAANQVKQWMDKAEFVLNGNPVLKPTAAKWKEIRTEWEQLVANGHSMDATENRKGHRIVIEHLLDYIDDVVNESGLLLDSEADGYYMIDATLVRLPDLIERIGKMRATGNQMLSKKDASDQDREDLMALVVTSEARYQNVIRALKRAGANRAAVAASVSQLEQDTGPKLTWLMQTARRDILSGKYQTPAEEWFSQSTATIDAMYRNAFEQFLPELDNLMASREARLMRTFSVTVMIAVGVALLIMYLLAAVSSAIGGAVTNLARSAEQIAQGDLTVRVSLATQDELARVANAFNQMRESIASLLKNTRKTADELSTAADHLAVSSGEVAQSSSSQSDAASAMAAAVEQMTVGINHISVNAQEAQGEASTAGRLSTEGGEVMRETIEDINRISDVVQRSAAIIRSLGDHSAQISTIVGTIKDIADQTNLLALNAAIEAARAGEQGRGFAVVADEVRKLAERTTHSTQEIASMIGGIQDSSKQAVMAMAEGVDRVSEGVLRAGQAGEAIEQIRSGSGRTVDAINEISDALREQSAASTEIAQRVEGIAQMAEENSATSQITAQTAHHLKDLASRLENDIDLFRLD</sequence>
<dbReference type="EMBL" id="JAKLTN010000002">
    <property type="protein sequence ID" value="MCG2577233.1"/>
    <property type="molecule type" value="Genomic_DNA"/>
</dbReference>
<comment type="subcellular location">
    <subcellularLocation>
        <location evidence="1">Membrane</location>
        <topology evidence="1">Multi-pass membrane protein</topology>
    </subcellularLocation>
</comment>
<feature type="domain" description="Methyl-accepting transducer" evidence="9">
    <location>
        <begin position="402"/>
        <end position="638"/>
    </location>
</feature>
<dbReference type="SMART" id="SM00283">
    <property type="entry name" value="MA"/>
    <property type="match status" value="1"/>
</dbReference>
<evidence type="ECO:0000256" key="4">
    <source>
        <dbReference type="ARBA" id="ARBA00023136"/>
    </source>
</evidence>
<keyword evidence="3 8" id="KW-1133">Transmembrane helix</keyword>
<dbReference type="Proteomes" id="UP001165384">
    <property type="component" value="Unassembled WGS sequence"/>
</dbReference>
<dbReference type="CDD" id="cd06225">
    <property type="entry name" value="HAMP"/>
    <property type="match status" value="1"/>
</dbReference>
<feature type="transmembrane region" description="Helical" evidence="8">
    <location>
        <begin position="321"/>
        <end position="341"/>
    </location>
</feature>
<evidence type="ECO:0000256" key="8">
    <source>
        <dbReference type="SAM" id="Phobius"/>
    </source>
</evidence>
<dbReference type="PANTHER" id="PTHR32089:SF119">
    <property type="entry name" value="METHYL-ACCEPTING CHEMOTAXIS PROTEIN CTPL"/>
    <property type="match status" value="1"/>
</dbReference>
<proteinExistence type="inferred from homology"/>
<keyword evidence="12" id="KW-1185">Reference proteome</keyword>
<dbReference type="PROSITE" id="PS50885">
    <property type="entry name" value="HAMP"/>
    <property type="match status" value="1"/>
</dbReference>
<comment type="similarity">
    <text evidence="6">Belongs to the methyl-accepting chemotaxis (MCP) protein family.</text>
</comment>
<keyword evidence="5 7" id="KW-0807">Transducer</keyword>
<dbReference type="Pfam" id="PF00015">
    <property type="entry name" value="MCPsignal"/>
    <property type="match status" value="1"/>
</dbReference>
<gene>
    <name evidence="11" type="ORF">LZ012_09535</name>
</gene>
<evidence type="ECO:0000313" key="11">
    <source>
        <dbReference type="EMBL" id="MCG2577233.1"/>
    </source>
</evidence>
<dbReference type="SMART" id="SM00304">
    <property type="entry name" value="HAMP"/>
    <property type="match status" value="2"/>
</dbReference>
<evidence type="ECO:0000256" key="2">
    <source>
        <dbReference type="ARBA" id="ARBA00022692"/>
    </source>
</evidence>
<dbReference type="PROSITE" id="PS50111">
    <property type="entry name" value="CHEMOTAXIS_TRANSDUC_2"/>
    <property type="match status" value="1"/>
</dbReference>
<evidence type="ECO:0000256" key="3">
    <source>
        <dbReference type="ARBA" id="ARBA00022989"/>
    </source>
</evidence>
<dbReference type="InterPro" id="IPR004089">
    <property type="entry name" value="MCPsignal_dom"/>
</dbReference>
<organism evidence="11 12">
    <name type="scientific">Dechloromonas hankyongensis</name>
    <dbReference type="NCBI Taxonomy" id="2908002"/>
    <lineage>
        <taxon>Bacteria</taxon>
        <taxon>Pseudomonadati</taxon>
        <taxon>Pseudomonadota</taxon>
        <taxon>Betaproteobacteria</taxon>
        <taxon>Rhodocyclales</taxon>
        <taxon>Azonexaceae</taxon>
        <taxon>Dechloromonas</taxon>
    </lineage>
</organism>
<protein>
    <submittedName>
        <fullName evidence="11">Methyl-accepting chemotaxis protein</fullName>
    </submittedName>
</protein>
<dbReference type="RefSeq" id="WP_275710097.1">
    <property type="nucleotide sequence ID" value="NZ_JAKLTN010000002.1"/>
</dbReference>
<comment type="caution">
    <text evidence="11">The sequence shown here is derived from an EMBL/GenBank/DDBJ whole genome shotgun (WGS) entry which is preliminary data.</text>
</comment>
<evidence type="ECO:0000256" key="6">
    <source>
        <dbReference type="ARBA" id="ARBA00029447"/>
    </source>
</evidence>
<dbReference type="SUPFAM" id="SSF58104">
    <property type="entry name" value="Methyl-accepting chemotaxis protein (MCP) signaling domain"/>
    <property type="match status" value="1"/>
</dbReference>
<dbReference type="PANTHER" id="PTHR32089">
    <property type="entry name" value="METHYL-ACCEPTING CHEMOTAXIS PROTEIN MCPB"/>
    <property type="match status" value="1"/>
</dbReference>
<dbReference type="Pfam" id="PF00672">
    <property type="entry name" value="HAMP"/>
    <property type="match status" value="1"/>
</dbReference>
<evidence type="ECO:0000259" key="9">
    <source>
        <dbReference type="PROSITE" id="PS50111"/>
    </source>
</evidence>
<evidence type="ECO:0000256" key="5">
    <source>
        <dbReference type="ARBA" id="ARBA00023224"/>
    </source>
</evidence>
<dbReference type="InterPro" id="IPR003660">
    <property type="entry name" value="HAMP_dom"/>
</dbReference>
<evidence type="ECO:0000313" key="12">
    <source>
        <dbReference type="Proteomes" id="UP001165384"/>
    </source>
</evidence>
<reference evidence="11" key="1">
    <citation type="submission" date="2022-01" db="EMBL/GenBank/DDBJ databases">
        <authorList>
            <person name="Jo J.-H."/>
            <person name="Im W.-T."/>
        </authorList>
    </citation>
    <scope>NUCLEOTIDE SEQUENCE</scope>
    <source>
        <strain evidence="11">XY25</strain>
    </source>
</reference>
<evidence type="ECO:0000259" key="10">
    <source>
        <dbReference type="PROSITE" id="PS50885"/>
    </source>
</evidence>
<keyword evidence="2 8" id="KW-0812">Transmembrane</keyword>
<dbReference type="Gene3D" id="1.10.287.950">
    <property type="entry name" value="Methyl-accepting chemotaxis protein"/>
    <property type="match status" value="1"/>
</dbReference>
<evidence type="ECO:0000256" key="1">
    <source>
        <dbReference type="ARBA" id="ARBA00004141"/>
    </source>
</evidence>
<keyword evidence="4 8" id="KW-0472">Membrane</keyword>
<name>A0ABS9K258_9RHOO</name>
<feature type="domain" description="HAMP" evidence="10">
    <location>
        <begin position="345"/>
        <end position="397"/>
    </location>
</feature>